<evidence type="ECO:0000313" key="4">
    <source>
        <dbReference type="Proteomes" id="UP000272942"/>
    </source>
</evidence>
<feature type="compositionally biased region" description="Basic residues" evidence="1">
    <location>
        <begin position="16"/>
        <end position="29"/>
    </location>
</feature>
<dbReference type="SUPFAM" id="SSF101288">
    <property type="entry name" value="L27 domain"/>
    <property type="match status" value="1"/>
</dbReference>
<dbReference type="InterPro" id="IPR036892">
    <property type="entry name" value="L27_dom_sf"/>
</dbReference>
<accession>A0A183AM91</accession>
<protein>
    <submittedName>
        <fullName evidence="5">L27 domain-containing protein</fullName>
    </submittedName>
</protein>
<dbReference type="EMBL" id="UZAN01045494">
    <property type="protein sequence ID" value="VDP82723.1"/>
    <property type="molecule type" value="Genomic_DNA"/>
</dbReference>
<evidence type="ECO:0000259" key="2">
    <source>
        <dbReference type="PROSITE" id="PS51022"/>
    </source>
</evidence>
<sequence length="179" mass="20114">MGVSGMSQAQRDTRARTHTRGTYRETRKKISGFRPSTASVEQIFHLDYFPQSTNLPIRKVCLYDHINSHSLGPNFRVPDDATIKCSAVLADLVKVNNASFTAQADELGFLLKTPHMRALLQTHDVIAHEVYSAEALRVTPPPLSSFLNGDDEDEQLEAEVEPHVTRVRLVQFQKNTDEP</sequence>
<evidence type="ECO:0000313" key="3">
    <source>
        <dbReference type="EMBL" id="VDP82723.1"/>
    </source>
</evidence>
<reference evidence="3 4" key="2">
    <citation type="submission" date="2018-11" db="EMBL/GenBank/DDBJ databases">
        <authorList>
            <consortium name="Pathogen Informatics"/>
        </authorList>
    </citation>
    <scope>NUCLEOTIDE SEQUENCE [LARGE SCALE GENOMIC DNA]</scope>
    <source>
        <strain evidence="3 4">Egypt</strain>
    </source>
</reference>
<dbReference type="InterPro" id="IPR004172">
    <property type="entry name" value="L27_dom"/>
</dbReference>
<evidence type="ECO:0000313" key="5">
    <source>
        <dbReference type="WBParaSite" id="ECPE_0000809801-mRNA-1"/>
    </source>
</evidence>
<dbReference type="Gene3D" id="1.10.287.650">
    <property type="entry name" value="L27 domain"/>
    <property type="match status" value="1"/>
</dbReference>
<reference evidence="5" key="1">
    <citation type="submission" date="2016-06" db="UniProtKB">
        <authorList>
            <consortium name="WormBaseParasite"/>
        </authorList>
    </citation>
    <scope>IDENTIFICATION</scope>
</reference>
<dbReference type="OrthoDB" id="336747at2759"/>
<gene>
    <name evidence="3" type="ORF">ECPE_LOCUS8076</name>
</gene>
<feature type="domain" description="L27" evidence="2">
    <location>
        <begin position="78"/>
        <end position="134"/>
    </location>
</feature>
<feature type="compositionally biased region" description="Polar residues" evidence="1">
    <location>
        <begin position="1"/>
        <end position="10"/>
    </location>
</feature>
<dbReference type="Proteomes" id="UP000272942">
    <property type="component" value="Unassembled WGS sequence"/>
</dbReference>
<dbReference type="PROSITE" id="PS51022">
    <property type="entry name" value="L27"/>
    <property type="match status" value="1"/>
</dbReference>
<evidence type="ECO:0000256" key="1">
    <source>
        <dbReference type="SAM" id="MobiDB-lite"/>
    </source>
</evidence>
<dbReference type="Pfam" id="PF02828">
    <property type="entry name" value="L27"/>
    <property type="match status" value="1"/>
</dbReference>
<organism evidence="5">
    <name type="scientific">Echinostoma caproni</name>
    <dbReference type="NCBI Taxonomy" id="27848"/>
    <lineage>
        <taxon>Eukaryota</taxon>
        <taxon>Metazoa</taxon>
        <taxon>Spiralia</taxon>
        <taxon>Lophotrochozoa</taxon>
        <taxon>Platyhelminthes</taxon>
        <taxon>Trematoda</taxon>
        <taxon>Digenea</taxon>
        <taxon>Plagiorchiida</taxon>
        <taxon>Echinostomata</taxon>
        <taxon>Echinostomatoidea</taxon>
        <taxon>Echinostomatidae</taxon>
        <taxon>Echinostoma</taxon>
    </lineage>
</organism>
<keyword evidence="4" id="KW-1185">Reference proteome</keyword>
<proteinExistence type="predicted"/>
<dbReference type="WBParaSite" id="ECPE_0000809801-mRNA-1">
    <property type="protein sequence ID" value="ECPE_0000809801-mRNA-1"/>
    <property type="gene ID" value="ECPE_0000809801"/>
</dbReference>
<name>A0A183AM91_9TREM</name>
<dbReference type="AlphaFoldDB" id="A0A183AM91"/>
<dbReference type="InterPro" id="IPR014775">
    <property type="entry name" value="L27_C"/>
</dbReference>
<feature type="region of interest" description="Disordered" evidence="1">
    <location>
        <begin position="1"/>
        <end position="29"/>
    </location>
</feature>